<comment type="catalytic activity">
    <reaction evidence="13">
        <text>O-phospho-L-threonyl-[protein] + H2O = L-threonyl-[protein] + phosphate</text>
        <dbReference type="Rhea" id="RHEA:47004"/>
        <dbReference type="Rhea" id="RHEA-COMP:11060"/>
        <dbReference type="Rhea" id="RHEA-COMP:11605"/>
        <dbReference type="ChEBI" id="CHEBI:15377"/>
        <dbReference type="ChEBI" id="CHEBI:30013"/>
        <dbReference type="ChEBI" id="CHEBI:43474"/>
        <dbReference type="ChEBI" id="CHEBI:61977"/>
        <dbReference type="EC" id="3.1.3.16"/>
    </reaction>
</comment>
<evidence type="ECO:0000313" key="18">
    <source>
        <dbReference type="Proteomes" id="UP000009168"/>
    </source>
</evidence>
<dbReference type="eggNOG" id="KOG0698">
    <property type="taxonomic scope" value="Eukaryota"/>
</dbReference>
<dbReference type="EMBL" id="GG662802">
    <property type="protein sequence ID" value="EAR90069.1"/>
    <property type="molecule type" value="Genomic_DNA"/>
</dbReference>
<feature type="compositionally biased region" description="Polar residues" evidence="15">
    <location>
        <begin position="346"/>
        <end position="357"/>
    </location>
</feature>
<evidence type="ECO:0000256" key="8">
    <source>
        <dbReference type="ARBA" id="ARBA00022842"/>
    </source>
</evidence>
<dbReference type="HOGENOM" id="CLU_013173_4_1_1"/>
<evidence type="ECO:0000256" key="12">
    <source>
        <dbReference type="ARBA" id="ARBA00047761"/>
    </source>
</evidence>
<feature type="region of interest" description="Disordered" evidence="15">
    <location>
        <begin position="312"/>
        <end position="357"/>
    </location>
</feature>
<dbReference type="PROSITE" id="PS51746">
    <property type="entry name" value="PPM_2"/>
    <property type="match status" value="1"/>
</dbReference>
<keyword evidence="18" id="KW-1185">Reference proteome</keyword>
<dbReference type="PANTHER" id="PTHR13832:SF803">
    <property type="entry name" value="PROTEIN PHOSPHATASE 1G"/>
    <property type="match status" value="1"/>
</dbReference>
<evidence type="ECO:0000256" key="5">
    <source>
        <dbReference type="ARBA" id="ARBA00013081"/>
    </source>
</evidence>
<comment type="cofactor">
    <cofactor evidence="2">
        <name>Mg(2+)</name>
        <dbReference type="ChEBI" id="CHEBI:18420"/>
    </cofactor>
</comment>
<dbReference type="InterPro" id="IPR000222">
    <property type="entry name" value="PP2C_BS"/>
</dbReference>
<dbReference type="FunCoup" id="Q22XV2">
    <property type="interactions" value="691"/>
</dbReference>
<evidence type="ECO:0000256" key="10">
    <source>
        <dbReference type="ARBA" id="ARBA00023136"/>
    </source>
</evidence>
<keyword evidence="11" id="KW-0464">Manganese</keyword>
<dbReference type="SUPFAM" id="SSF81606">
    <property type="entry name" value="PP2C-like"/>
    <property type="match status" value="1"/>
</dbReference>
<dbReference type="OMA" id="GASNWAN"/>
<comment type="catalytic activity">
    <reaction evidence="12">
        <text>O-phospho-L-seryl-[protein] + H2O = L-seryl-[protein] + phosphate</text>
        <dbReference type="Rhea" id="RHEA:20629"/>
        <dbReference type="Rhea" id="RHEA-COMP:9863"/>
        <dbReference type="Rhea" id="RHEA-COMP:11604"/>
        <dbReference type="ChEBI" id="CHEBI:15377"/>
        <dbReference type="ChEBI" id="CHEBI:29999"/>
        <dbReference type="ChEBI" id="CHEBI:43474"/>
        <dbReference type="ChEBI" id="CHEBI:83421"/>
        <dbReference type="EC" id="3.1.3.16"/>
    </reaction>
</comment>
<dbReference type="OrthoDB" id="10264738at2759"/>
<dbReference type="SMART" id="SM00332">
    <property type="entry name" value="PP2Cc"/>
    <property type="match status" value="1"/>
</dbReference>
<sequence>MGVYLSAPKREKTTVVGQGNGFVYAASSMQGWRVSMEDADICCPNLDNGIQLYGVFDGHGGQEVSSFVQKNFSEQLLNNTEFQQKDFTNALIQNFMKMDELLRSEEGKAQLRDIMKDKSKTDTTAGCTANVVLIHENTMYIANAGDSRTLLSQNGIPKRLSEDHKPDNMKEYQRIREAGGDVQNGRVNGNLNLSRALGDLQYKKNFQIPQDKQLIIAKPDVTIHKITPDDEFILIGCDGIWETLSDEEIIKYIRQQIALGVSCDKIVEQLLDLLLAPDMLNGCGCDNMTCILVTLQDYDQLKNKYMQIKEFQEADGSQEQNSSKSPTNHQNQDDDSQTQQNNAQNEQSINSQNEETQ</sequence>
<evidence type="ECO:0000256" key="4">
    <source>
        <dbReference type="ARBA" id="ARBA00006702"/>
    </source>
</evidence>
<evidence type="ECO:0000256" key="6">
    <source>
        <dbReference type="ARBA" id="ARBA00022723"/>
    </source>
</evidence>
<dbReference type="InterPro" id="IPR015655">
    <property type="entry name" value="PP2C"/>
</dbReference>
<comment type="subcellular location">
    <subcellularLocation>
        <location evidence="3">Membrane</location>
        <topology evidence="3">Peripheral membrane protein</topology>
    </subcellularLocation>
</comment>
<dbReference type="RefSeq" id="XP_001010314.1">
    <property type="nucleotide sequence ID" value="XM_001010314.3"/>
</dbReference>
<proteinExistence type="inferred from homology"/>
<dbReference type="Pfam" id="PF00481">
    <property type="entry name" value="PP2C"/>
    <property type="match status" value="1"/>
</dbReference>
<dbReference type="CDD" id="cd00143">
    <property type="entry name" value="PP2Cc"/>
    <property type="match status" value="1"/>
</dbReference>
<keyword evidence="10" id="KW-0472">Membrane</keyword>
<dbReference type="GO" id="GO:0004722">
    <property type="term" value="F:protein serine/threonine phosphatase activity"/>
    <property type="evidence" value="ECO:0007669"/>
    <property type="project" value="UniProtKB-EC"/>
</dbReference>
<dbReference type="PANTHER" id="PTHR13832">
    <property type="entry name" value="PROTEIN PHOSPHATASE 2C"/>
    <property type="match status" value="1"/>
</dbReference>
<keyword evidence="6" id="KW-0479">Metal-binding</keyword>
<gene>
    <name evidence="17" type="ORF">TTHERM_01004940</name>
</gene>
<reference evidence="18" key="1">
    <citation type="journal article" date="2006" name="PLoS Biol.">
        <title>Macronuclear genome sequence of the ciliate Tetrahymena thermophila, a model eukaryote.</title>
        <authorList>
            <person name="Eisen J.A."/>
            <person name="Coyne R.S."/>
            <person name="Wu M."/>
            <person name="Wu D."/>
            <person name="Thiagarajan M."/>
            <person name="Wortman J.R."/>
            <person name="Badger J.H."/>
            <person name="Ren Q."/>
            <person name="Amedeo P."/>
            <person name="Jones K.M."/>
            <person name="Tallon L.J."/>
            <person name="Delcher A.L."/>
            <person name="Salzberg S.L."/>
            <person name="Silva J.C."/>
            <person name="Haas B.J."/>
            <person name="Majoros W.H."/>
            <person name="Farzad M."/>
            <person name="Carlton J.M."/>
            <person name="Smith R.K. Jr."/>
            <person name="Garg J."/>
            <person name="Pearlman R.E."/>
            <person name="Karrer K.M."/>
            <person name="Sun L."/>
            <person name="Manning G."/>
            <person name="Elde N.C."/>
            <person name="Turkewitz A.P."/>
            <person name="Asai D.J."/>
            <person name="Wilkes D.E."/>
            <person name="Wang Y."/>
            <person name="Cai H."/>
            <person name="Collins K."/>
            <person name="Stewart B.A."/>
            <person name="Lee S.R."/>
            <person name="Wilamowska K."/>
            <person name="Weinberg Z."/>
            <person name="Ruzzo W.L."/>
            <person name="Wloga D."/>
            <person name="Gaertig J."/>
            <person name="Frankel J."/>
            <person name="Tsao C.-C."/>
            <person name="Gorovsky M.A."/>
            <person name="Keeling P.J."/>
            <person name="Waller R.F."/>
            <person name="Patron N.J."/>
            <person name="Cherry J.M."/>
            <person name="Stover N.A."/>
            <person name="Krieger C.J."/>
            <person name="del Toro C."/>
            <person name="Ryder H.F."/>
            <person name="Williamson S.C."/>
            <person name="Barbeau R.A."/>
            <person name="Hamilton E.P."/>
            <person name="Orias E."/>
        </authorList>
    </citation>
    <scope>NUCLEOTIDE SEQUENCE [LARGE SCALE GENOMIC DNA]</scope>
    <source>
        <strain evidence="18">SB210</strain>
    </source>
</reference>
<dbReference type="AlphaFoldDB" id="Q22XV2"/>
<feature type="domain" description="PPM-type phosphatase" evidence="16">
    <location>
        <begin position="23"/>
        <end position="295"/>
    </location>
</feature>
<evidence type="ECO:0000256" key="3">
    <source>
        <dbReference type="ARBA" id="ARBA00004170"/>
    </source>
</evidence>
<dbReference type="GO" id="GO:0046872">
    <property type="term" value="F:metal ion binding"/>
    <property type="evidence" value="ECO:0007669"/>
    <property type="project" value="UniProtKB-KW"/>
</dbReference>
<dbReference type="STRING" id="312017.Q22XV2"/>
<dbReference type="EC" id="3.1.3.16" evidence="5"/>
<evidence type="ECO:0000256" key="13">
    <source>
        <dbReference type="ARBA" id="ARBA00048336"/>
    </source>
</evidence>
<evidence type="ECO:0000256" key="14">
    <source>
        <dbReference type="RuleBase" id="RU003465"/>
    </source>
</evidence>
<evidence type="ECO:0000313" key="17">
    <source>
        <dbReference type="EMBL" id="EAR90069.1"/>
    </source>
</evidence>
<keyword evidence="9 14" id="KW-0904">Protein phosphatase</keyword>
<protein>
    <recommendedName>
        <fullName evidence="5">protein-serine/threonine phosphatase</fullName>
        <ecNumber evidence="5">3.1.3.16</ecNumber>
    </recommendedName>
</protein>
<evidence type="ECO:0000259" key="16">
    <source>
        <dbReference type="PROSITE" id="PS51746"/>
    </source>
</evidence>
<dbReference type="InterPro" id="IPR001932">
    <property type="entry name" value="PPM-type_phosphatase-like_dom"/>
</dbReference>
<dbReference type="Proteomes" id="UP000009168">
    <property type="component" value="Unassembled WGS sequence"/>
</dbReference>
<dbReference type="GeneID" id="7834266"/>
<keyword evidence="7 14" id="KW-0378">Hydrolase</keyword>
<dbReference type="GO" id="GO:0016020">
    <property type="term" value="C:membrane"/>
    <property type="evidence" value="ECO:0007669"/>
    <property type="project" value="UniProtKB-SubCell"/>
</dbReference>
<evidence type="ECO:0000256" key="7">
    <source>
        <dbReference type="ARBA" id="ARBA00022801"/>
    </source>
</evidence>
<dbReference type="FunFam" id="3.60.40.10:FF:000140">
    <property type="entry name" value="Protein phosphatase 2C"/>
    <property type="match status" value="1"/>
</dbReference>
<name>Q22XV2_TETTS</name>
<organism evidence="17 18">
    <name type="scientific">Tetrahymena thermophila (strain SB210)</name>
    <dbReference type="NCBI Taxonomy" id="312017"/>
    <lineage>
        <taxon>Eukaryota</taxon>
        <taxon>Sar</taxon>
        <taxon>Alveolata</taxon>
        <taxon>Ciliophora</taxon>
        <taxon>Intramacronucleata</taxon>
        <taxon>Oligohymenophorea</taxon>
        <taxon>Hymenostomatida</taxon>
        <taxon>Tetrahymenina</taxon>
        <taxon>Tetrahymenidae</taxon>
        <taxon>Tetrahymena</taxon>
    </lineage>
</organism>
<evidence type="ECO:0000256" key="15">
    <source>
        <dbReference type="SAM" id="MobiDB-lite"/>
    </source>
</evidence>
<comment type="similarity">
    <text evidence="4 14">Belongs to the PP2C family.</text>
</comment>
<evidence type="ECO:0000256" key="11">
    <source>
        <dbReference type="ARBA" id="ARBA00023211"/>
    </source>
</evidence>
<evidence type="ECO:0000256" key="1">
    <source>
        <dbReference type="ARBA" id="ARBA00001936"/>
    </source>
</evidence>
<dbReference type="InParanoid" id="Q22XV2"/>
<accession>Q22XV2</accession>
<comment type="cofactor">
    <cofactor evidence="1">
        <name>Mn(2+)</name>
        <dbReference type="ChEBI" id="CHEBI:29035"/>
    </cofactor>
</comment>
<feature type="compositionally biased region" description="Polar residues" evidence="15">
    <location>
        <begin position="315"/>
        <end position="327"/>
    </location>
</feature>
<dbReference type="PROSITE" id="PS01032">
    <property type="entry name" value="PPM_1"/>
    <property type="match status" value="1"/>
</dbReference>
<keyword evidence="8" id="KW-0460">Magnesium</keyword>
<dbReference type="KEGG" id="tet:TTHERM_01004940"/>
<evidence type="ECO:0000256" key="9">
    <source>
        <dbReference type="ARBA" id="ARBA00022912"/>
    </source>
</evidence>
<dbReference type="Gene3D" id="3.60.40.10">
    <property type="entry name" value="PPM-type phosphatase domain"/>
    <property type="match status" value="1"/>
</dbReference>
<evidence type="ECO:0000256" key="2">
    <source>
        <dbReference type="ARBA" id="ARBA00001946"/>
    </source>
</evidence>
<dbReference type="InterPro" id="IPR036457">
    <property type="entry name" value="PPM-type-like_dom_sf"/>
</dbReference>